<reference evidence="1 2" key="1">
    <citation type="submission" date="2020-02" db="EMBL/GenBank/DDBJ databases">
        <authorList>
            <person name="Ferguson B K."/>
        </authorList>
    </citation>
    <scope>NUCLEOTIDE SEQUENCE [LARGE SCALE GENOMIC DNA]</scope>
</reference>
<keyword evidence="2" id="KW-1185">Reference proteome</keyword>
<protein>
    <submittedName>
        <fullName evidence="1">Uncharacterized protein</fullName>
    </submittedName>
</protein>
<dbReference type="EMBL" id="CADCXU010006637">
    <property type="protein sequence ID" value="CAA9998190.1"/>
    <property type="molecule type" value="Genomic_DNA"/>
</dbReference>
<gene>
    <name evidence="1" type="ORF">NTEN_LOCUS4473</name>
</gene>
<feature type="non-terminal residue" evidence="1">
    <location>
        <position position="71"/>
    </location>
</feature>
<evidence type="ECO:0000313" key="1">
    <source>
        <dbReference type="EMBL" id="CAA9998190.1"/>
    </source>
</evidence>
<sequence>MKIFFFRLVDQLFEICLPTSVRFTYAAFLGFAGCQVPRWLFRAPPTSKIEKPSDNTCRLDWIQPWFFTSGS</sequence>
<name>A0A6H5G5Y3_9HEMI</name>
<dbReference type="Proteomes" id="UP000479000">
    <property type="component" value="Unassembled WGS sequence"/>
</dbReference>
<feature type="non-terminal residue" evidence="1">
    <location>
        <position position="1"/>
    </location>
</feature>
<accession>A0A6H5G5Y3</accession>
<dbReference type="AlphaFoldDB" id="A0A6H5G5Y3"/>
<dbReference type="PROSITE" id="PS51257">
    <property type="entry name" value="PROKAR_LIPOPROTEIN"/>
    <property type="match status" value="1"/>
</dbReference>
<evidence type="ECO:0000313" key="2">
    <source>
        <dbReference type="Proteomes" id="UP000479000"/>
    </source>
</evidence>
<organism evidence="1 2">
    <name type="scientific">Nesidiocoris tenuis</name>
    <dbReference type="NCBI Taxonomy" id="355587"/>
    <lineage>
        <taxon>Eukaryota</taxon>
        <taxon>Metazoa</taxon>
        <taxon>Ecdysozoa</taxon>
        <taxon>Arthropoda</taxon>
        <taxon>Hexapoda</taxon>
        <taxon>Insecta</taxon>
        <taxon>Pterygota</taxon>
        <taxon>Neoptera</taxon>
        <taxon>Paraneoptera</taxon>
        <taxon>Hemiptera</taxon>
        <taxon>Heteroptera</taxon>
        <taxon>Panheteroptera</taxon>
        <taxon>Cimicomorpha</taxon>
        <taxon>Miridae</taxon>
        <taxon>Dicyphina</taxon>
        <taxon>Nesidiocoris</taxon>
    </lineage>
</organism>
<proteinExistence type="predicted"/>